<protein>
    <submittedName>
        <fullName evidence="1">Uncharacterized protein</fullName>
    </submittedName>
</protein>
<comment type="caution">
    <text evidence="1">The sequence shown here is derived from an EMBL/GenBank/DDBJ whole genome shotgun (WGS) entry which is preliminary data.</text>
</comment>
<dbReference type="Proteomes" id="UP001519460">
    <property type="component" value="Unassembled WGS sequence"/>
</dbReference>
<sequence>MTSPCTSFTADAGCSAARFPDPSICSRTRRSSVCHYRFVKSPLIGGYNRFDNSDQTDFLPWIEVLGSCCLFSAKLLLTRECVGWGGGRQRKRGDLTFASRDSEVEGCAVTVIRVAVLWDCVCKKERTDSDCERDCGLQSHAFTVCWLLLFVNY</sequence>
<reference evidence="1 2" key="1">
    <citation type="journal article" date="2023" name="Sci. Data">
        <title>Genome assembly of the Korean intertidal mud-creeper Batillaria attramentaria.</title>
        <authorList>
            <person name="Patra A.K."/>
            <person name="Ho P.T."/>
            <person name="Jun S."/>
            <person name="Lee S.J."/>
            <person name="Kim Y."/>
            <person name="Won Y.J."/>
        </authorList>
    </citation>
    <scope>NUCLEOTIDE SEQUENCE [LARGE SCALE GENOMIC DNA]</scope>
    <source>
        <strain evidence="1">Wonlab-2016</strain>
    </source>
</reference>
<proteinExistence type="predicted"/>
<keyword evidence="2" id="KW-1185">Reference proteome</keyword>
<dbReference type="EMBL" id="JACVVK020000578">
    <property type="protein sequence ID" value="KAK7465087.1"/>
    <property type="molecule type" value="Genomic_DNA"/>
</dbReference>
<gene>
    <name evidence="1" type="ORF">BaRGS_00037745</name>
</gene>
<evidence type="ECO:0000313" key="2">
    <source>
        <dbReference type="Proteomes" id="UP001519460"/>
    </source>
</evidence>
<dbReference type="AlphaFoldDB" id="A0ABD0J8U5"/>
<evidence type="ECO:0000313" key="1">
    <source>
        <dbReference type="EMBL" id="KAK7465087.1"/>
    </source>
</evidence>
<organism evidence="1 2">
    <name type="scientific">Batillaria attramentaria</name>
    <dbReference type="NCBI Taxonomy" id="370345"/>
    <lineage>
        <taxon>Eukaryota</taxon>
        <taxon>Metazoa</taxon>
        <taxon>Spiralia</taxon>
        <taxon>Lophotrochozoa</taxon>
        <taxon>Mollusca</taxon>
        <taxon>Gastropoda</taxon>
        <taxon>Caenogastropoda</taxon>
        <taxon>Sorbeoconcha</taxon>
        <taxon>Cerithioidea</taxon>
        <taxon>Batillariidae</taxon>
        <taxon>Batillaria</taxon>
    </lineage>
</organism>
<name>A0ABD0J8U5_9CAEN</name>
<accession>A0ABD0J8U5</accession>